<accession>A0A151WUP3</accession>
<keyword evidence="2" id="KW-1185">Reference proteome</keyword>
<evidence type="ECO:0000313" key="2">
    <source>
        <dbReference type="Proteomes" id="UP000075809"/>
    </source>
</evidence>
<protein>
    <submittedName>
        <fullName evidence="1">Uncharacterized protein</fullName>
    </submittedName>
</protein>
<reference evidence="1 2" key="1">
    <citation type="submission" date="2015-09" db="EMBL/GenBank/DDBJ databases">
        <title>Trachymyrmex zeteki WGS genome.</title>
        <authorList>
            <person name="Nygaard S."/>
            <person name="Hu H."/>
            <person name="Boomsma J."/>
            <person name="Zhang G."/>
        </authorList>
    </citation>
    <scope>NUCLEOTIDE SEQUENCE [LARGE SCALE GENOMIC DNA]</scope>
    <source>
        <strain evidence="1">Tzet28-1</strain>
        <tissue evidence="1">Whole body</tissue>
    </source>
</reference>
<proteinExistence type="predicted"/>
<evidence type="ECO:0000313" key="1">
    <source>
        <dbReference type="EMBL" id="KYQ51548.1"/>
    </source>
</evidence>
<gene>
    <name evidence="1" type="ORF">ALC60_09314</name>
</gene>
<sequence>MEARFSEGVELRDSKETRRALRRDWGGIALSAKEEILRKNLTSHQFPERARTHQLRGISTVSHFLNVGQMCRDVRRRTVEGVDPKTWYGRVVTSVGGLRGGGGGEKRKRKKGASDLEAYQIVIVGNRRLIYHGNASYPSLKAPPWNDSTSLFLETRGFAV</sequence>
<dbReference type="AlphaFoldDB" id="A0A151WUP3"/>
<organism evidence="1 2">
    <name type="scientific">Mycetomoellerius zeteki</name>
    <dbReference type="NCBI Taxonomy" id="64791"/>
    <lineage>
        <taxon>Eukaryota</taxon>
        <taxon>Metazoa</taxon>
        <taxon>Ecdysozoa</taxon>
        <taxon>Arthropoda</taxon>
        <taxon>Hexapoda</taxon>
        <taxon>Insecta</taxon>
        <taxon>Pterygota</taxon>
        <taxon>Neoptera</taxon>
        <taxon>Endopterygota</taxon>
        <taxon>Hymenoptera</taxon>
        <taxon>Apocrita</taxon>
        <taxon>Aculeata</taxon>
        <taxon>Formicoidea</taxon>
        <taxon>Formicidae</taxon>
        <taxon>Myrmicinae</taxon>
        <taxon>Mycetomoellerius</taxon>
    </lineage>
</organism>
<name>A0A151WUP3_9HYME</name>
<dbReference type="EMBL" id="KQ982729">
    <property type="protein sequence ID" value="KYQ51548.1"/>
    <property type="molecule type" value="Genomic_DNA"/>
</dbReference>
<dbReference type="Proteomes" id="UP000075809">
    <property type="component" value="Unassembled WGS sequence"/>
</dbReference>